<name>A0ABV8VVL7_9BACI</name>
<comment type="caution">
    <text evidence="2">The sequence shown here is derived from an EMBL/GenBank/DDBJ whole genome shotgun (WGS) entry which is preliminary data.</text>
</comment>
<dbReference type="PROSITE" id="PS50943">
    <property type="entry name" value="HTH_CROC1"/>
    <property type="match status" value="1"/>
</dbReference>
<sequence length="75" mass="8600">MTNEQVKLIRLYSGQSQERFAEDVGLGASTIAKIEVGYARVTDRVRARILRKYDLTNPEFIAFCERMNKSEKVST</sequence>
<evidence type="ECO:0000313" key="3">
    <source>
        <dbReference type="Proteomes" id="UP001595880"/>
    </source>
</evidence>
<accession>A0ABV8VVL7</accession>
<dbReference type="CDD" id="cd00093">
    <property type="entry name" value="HTH_XRE"/>
    <property type="match status" value="1"/>
</dbReference>
<proteinExistence type="predicted"/>
<evidence type="ECO:0000313" key="2">
    <source>
        <dbReference type="EMBL" id="MFC4387754.1"/>
    </source>
</evidence>
<evidence type="ECO:0000259" key="1">
    <source>
        <dbReference type="PROSITE" id="PS50943"/>
    </source>
</evidence>
<dbReference type="SUPFAM" id="SSF47413">
    <property type="entry name" value="lambda repressor-like DNA-binding domains"/>
    <property type="match status" value="1"/>
</dbReference>
<dbReference type="RefSeq" id="WP_390198209.1">
    <property type="nucleotide sequence ID" value="NZ_JBHSDV010000002.1"/>
</dbReference>
<dbReference type="Pfam" id="PF13560">
    <property type="entry name" value="HTH_31"/>
    <property type="match status" value="1"/>
</dbReference>
<dbReference type="Proteomes" id="UP001595880">
    <property type="component" value="Unassembled WGS sequence"/>
</dbReference>
<dbReference type="Gene3D" id="1.10.260.40">
    <property type="entry name" value="lambda repressor-like DNA-binding domains"/>
    <property type="match status" value="1"/>
</dbReference>
<keyword evidence="3" id="KW-1185">Reference proteome</keyword>
<protein>
    <submittedName>
        <fullName evidence="2">Helix-turn-helix domain-containing protein</fullName>
    </submittedName>
</protein>
<feature type="domain" description="HTH cro/C1-type" evidence="1">
    <location>
        <begin position="6"/>
        <end position="60"/>
    </location>
</feature>
<dbReference type="InterPro" id="IPR001387">
    <property type="entry name" value="Cro/C1-type_HTH"/>
</dbReference>
<dbReference type="EMBL" id="JBHSDV010000002">
    <property type="protein sequence ID" value="MFC4387754.1"/>
    <property type="molecule type" value="Genomic_DNA"/>
</dbReference>
<gene>
    <name evidence="2" type="ORF">ACFOZ1_07990</name>
</gene>
<dbReference type="InterPro" id="IPR010982">
    <property type="entry name" value="Lambda_DNA-bd_dom_sf"/>
</dbReference>
<reference evidence="3" key="1">
    <citation type="journal article" date="2019" name="Int. J. Syst. Evol. Microbiol.">
        <title>The Global Catalogue of Microorganisms (GCM) 10K type strain sequencing project: providing services to taxonomists for standard genome sequencing and annotation.</title>
        <authorList>
            <consortium name="The Broad Institute Genomics Platform"/>
            <consortium name="The Broad Institute Genome Sequencing Center for Infectious Disease"/>
            <person name="Wu L."/>
            <person name="Ma J."/>
        </authorList>
    </citation>
    <scope>NUCLEOTIDE SEQUENCE [LARGE SCALE GENOMIC DNA]</scope>
    <source>
        <strain evidence="3">KACC 14058</strain>
    </source>
</reference>
<organism evidence="2 3">
    <name type="scientific">Gracilibacillus marinus</name>
    <dbReference type="NCBI Taxonomy" id="630535"/>
    <lineage>
        <taxon>Bacteria</taxon>
        <taxon>Bacillati</taxon>
        <taxon>Bacillota</taxon>
        <taxon>Bacilli</taxon>
        <taxon>Bacillales</taxon>
        <taxon>Bacillaceae</taxon>
        <taxon>Gracilibacillus</taxon>
    </lineage>
</organism>
<dbReference type="SMART" id="SM00530">
    <property type="entry name" value="HTH_XRE"/>
    <property type="match status" value="1"/>
</dbReference>